<dbReference type="InterPro" id="IPR011330">
    <property type="entry name" value="Glyco_hydro/deAcase_b/a-brl"/>
</dbReference>
<dbReference type="PANTHER" id="PTHR10587">
    <property type="entry name" value="GLYCOSYL TRANSFERASE-RELATED"/>
    <property type="match status" value="1"/>
</dbReference>
<name>A0ABP8MD74_9BACT</name>
<organism evidence="2 3">
    <name type="scientific">Nibrella saemangeumensis</name>
    <dbReference type="NCBI Taxonomy" id="1084526"/>
    <lineage>
        <taxon>Bacteria</taxon>
        <taxon>Pseudomonadati</taxon>
        <taxon>Bacteroidota</taxon>
        <taxon>Cytophagia</taxon>
        <taxon>Cytophagales</taxon>
        <taxon>Spirosomataceae</taxon>
        <taxon>Nibrella</taxon>
    </lineage>
</organism>
<proteinExistence type="predicted"/>
<dbReference type="Proteomes" id="UP001501175">
    <property type="component" value="Unassembled WGS sequence"/>
</dbReference>
<comment type="caution">
    <text evidence="2">The sequence shown here is derived from an EMBL/GenBank/DDBJ whole genome shotgun (WGS) entry which is preliminary data.</text>
</comment>
<reference evidence="3" key="1">
    <citation type="journal article" date="2019" name="Int. J. Syst. Evol. Microbiol.">
        <title>The Global Catalogue of Microorganisms (GCM) 10K type strain sequencing project: providing services to taxonomists for standard genome sequencing and annotation.</title>
        <authorList>
            <consortium name="The Broad Institute Genomics Platform"/>
            <consortium name="The Broad Institute Genome Sequencing Center for Infectious Disease"/>
            <person name="Wu L."/>
            <person name="Ma J."/>
        </authorList>
    </citation>
    <scope>NUCLEOTIDE SEQUENCE [LARGE SCALE GENOMIC DNA]</scope>
    <source>
        <strain evidence="3">JCM 17927</strain>
    </source>
</reference>
<evidence type="ECO:0000313" key="2">
    <source>
        <dbReference type="EMBL" id="GAA4448636.1"/>
    </source>
</evidence>
<dbReference type="InterPro" id="IPR050248">
    <property type="entry name" value="Polysacc_deacetylase_ArnD"/>
</dbReference>
<dbReference type="SUPFAM" id="SSF88713">
    <property type="entry name" value="Glycoside hydrolase/deacetylase"/>
    <property type="match status" value="1"/>
</dbReference>
<protein>
    <submittedName>
        <fullName evidence="2">Polysaccharide deacetylase family protein</fullName>
    </submittedName>
</protein>
<keyword evidence="3" id="KW-1185">Reference proteome</keyword>
<accession>A0ABP8MD74</accession>
<evidence type="ECO:0000313" key="3">
    <source>
        <dbReference type="Proteomes" id="UP001501175"/>
    </source>
</evidence>
<sequence length="254" mass="27897">MPLFAQSSAPYTWPDGKRVAVSLSFDDARLSNVDVGTPLLDQYGVKATFFVVPDAVKQRLDGWKKAVASGHEIGNHSVAHPCSGNFPWARQKALEHYTLDQMRSELLDANKQVQALLGVKPEVYAYPCGQTFVGRGRDTKSYVPIVADLFRAGRGWLDEGPNDPAFCDMAQLYGMEMDGKDFGQILAVLEKAREAGHWVVLAGHEIGESGNQTTRVAMLKQLCEYANNPANGVWLAPIGTVAAYIQKKTPDSRR</sequence>
<evidence type="ECO:0000259" key="1">
    <source>
        <dbReference type="PROSITE" id="PS51677"/>
    </source>
</evidence>
<feature type="domain" description="NodB homology" evidence="1">
    <location>
        <begin position="19"/>
        <end position="131"/>
    </location>
</feature>
<dbReference type="PROSITE" id="PS51677">
    <property type="entry name" value="NODB"/>
    <property type="match status" value="1"/>
</dbReference>
<dbReference type="InterPro" id="IPR002509">
    <property type="entry name" value="NODB_dom"/>
</dbReference>
<gene>
    <name evidence="2" type="ORF">GCM10023189_06790</name>
</gene>
<dbReference type="Gene3D" id="3.20.20.370">
    <property type="entry name" value="Glycoside hydrolase/deacetylase"/>
    <property type="match status" value="1"/>
</dbReference>
<dbReference type="Pfam" id="PF01522">
    <property type="entry name" value="Polysacc_deac_1"/>
    <property type="match status" value="1"/>
</dbReference>
<dbReference type="EMBL" id="BAABHD010000005">
    <property type="protein sequence ID" value="GAA4448636.1"/>
    <property type="molecule type" value="Genomic_DNA"/>
</dbReference>
<dbReference type="CDD" id="cd10967">
    <property type="entry name" value="CE4_GLA_like_6s"/>
    <property type="match status" value="1"/>
</dbReference>